<dbReference type="InterPro" id="IPR055414">
    <property type="entry name" value="LRR_R13L4/SHOC2-like"/>
</dbReference>
<dbReference type="InterPro" id="IPR044974">
    <property type="entry name" value="Disease_R_plants"/>
</dbReference>
<keyword evidence="4" id="KW-0547">Nucleotide-binding</keyword>
<dbReference type="CDD" id="cd14798">
    <property type="entry name" value="RX-CC_like"/>
    <property type="match status" value="1"/>
</dbReference>
<evidence type="ECO:0000256" key="6">
    <source>
        <dbReference type="ARBA" id="ARBA00023054"/>
    </source>
</evidence>
<sequence length="1256" mass="142326">MTTVSLSTDNETAEEEEEGEELISSSDKEEDDGGHDDDGDSGGDGEGGHNDDEPPAKRRQKILSWEDDDMLWIKPVELHFAIGPDRQMTCLVELTNRTGSCVAFKIKTLRKLQYCTEPKKGIVPAGSELSVKITLQALETVPRDNRRHEFIVRSMKVQDGLKGEDITKHMFKHEAGGKVIDEVNLTVVYDETEKQQVDPSLETITNVPVSKDDVGSSSYQQHTTRLNFKPPQRTTSIVEESNSNVVMRYPRRESARAVDLMTGAMGSLLPKLGELLKPEHNLQTSMQQDVESLERQLKSMHAALCSVSEAQQQQQQLDPWDKHWAIEVRELSYEIEDAVDDLLVCVEGTEPIITNGGGFGFGGLIHKMTNLIKNWAKTRYHIAPAIRHMKVRVKEVADIRDGKKIDNCVATNNKAITPHTSIYPRILAMYDQRKPVGIDGPRDELAKRLTSWDDVMSKRLKVISIFGTGGLGKTTLAKEVYVKIQAEFTLKAFVSVGRNPKIERVLEGILLKLHKEKYADIHNKRWSIEDVIQELKDVLQNKRYLIIIDDIWDIPSWEIINCALIDNDQRSRIITTSRIFEVAEKSGEVCELEALSDNHSKKLFYDILSHGKGACTFDQPDEQATKILQKCGGIPLAIITITSLLAGKSMDEWPSVYNSIGFGNEGNRVVENTRKILLFSYYDLPSYLKTCLLYLSIFPEDHEIEKDTLVWKWVAEGFVHEEKGNSLFKVGESYFNALINRSMIQPVADQSGYYIHSCRIHDMVLDMICSVAKDENFVILLNGDDQDVPSELETNARRLAVRKRVLEQREQANSTTCKPKVRSFNANRCHITMMPLLLSFKVLRVLSLEYCSTGEQEEEGSSNAAATDEESSKEKDMIKVHPTNKISTAGLLQLRYLGLHQTCIPELPIEIGTLRFLQTLDMRETKVKELPQSLTQLSELKCLRCGPSISRLPDGMGNLTCLEDLRIYKRLFEVINLENFVKELGKLINLRVLHMDASGLSDSLNKALVESLSNLDKIEDLEIEHDAAVALIFFSMDELKHDKEPKEPKWGSFSPSRRLHNLRLHNAHVYCRGLLPAWLKPSPLKRLTTLDICVKSVEEEDLDILGSFPELRFLSLFVFNLHNVYRCPVAAGAFPKLRSCRTNILLMHLHGAMPCLESIDVHVDLEALKAANFDLDFDSWQYLPLLEKVIVRISRFDVIIRKEMEGAVRAAARRAVNIHRNHPVLDITKFGPFTVQDFSNSYFDSEQADIAYQEEN</sequence>
<dbReference type="InterPro" id="IPR032675">
    <property type="entry name" value="LRR_dom_sf"/>
</dbReference>
<feature type="region of interest" description="Disordered" evidence="7">
    <location>
        <begin position="857"/>
        <end position="876"/>
    </location>
</feature>
<dbReference type="Pfam" id="PF23598">
    <property type="entry name" value="LRR_14"/>
    <property type="match status" value="1"/>
</dbReference>
<evidence type="ECO:0000256" key="4">
    <source>
        <dbReference type="ARBA" id="ARBA00022741"/>
    </source>
</evidence>
<dbReference type="PRINTS" id="PR00364">
    <property type="entry name" value="DISEASERSIST"/>
</dbReference>
<dbReference type="PANTHER" id="PTHR23155:SF1181">
    <property type="entry name" value="OS08G0170200 PROTEIN"/>
    <property type="match status" value="1"/>
</dbReference>
<dbReference type="InterPro" id="IPR027417">
    <property type="entry name" value="P-loop_NTPase"/>
</dbReference>
<evidence type="ECO:0000259" key="8">
    <source>
        <dbReference type="PROSITE" id="PS50202"/>
    </source>
</evidence>
<comment type="similarity">
    <text evidence="1">Belongs to the disease resistance NB-LRR family.</text>
</comment>
<evidence type="ECO:0000256" key="7">
    <source>
        <dbReference type="SAM" id="MobiDB-lite"/>
    </source>
</evidence>
<dbReference type="InterPro" id="IPR042197">
    <property type="entry name" value="Apaf_helical"/>
</dbReference>
<dbReference type="EMBL" id="CP144754">
    <property type="protein sequence ID" value="WVZ97768.1"/>
    <property type="molecule type" value="Genomic_DNA"/>
</dbReference>
<feature type="compositionally biased region" description="Basic and acidic residues" evidence="7">
    <location>
        <begin position="46"/>
        <end position="56"/>
    </location>
</feature>
<evidence type="ECO:0000256" key="5">
    <source>
        <dbReference type="ARBA" id="ARBA00022821"/>
    </source>
</evidence>
<protein>
    <recommendedName>
        <fullName evidence="8">MSP domain-containing protein</fullName>
    </recommendedName>
</protein>
<feature type="region of interest" description="Disordered" evidence="7">
    <location>
        <begin position="1"/>
        <end position="57"/>
    </location>
</feature>
<organism evidence="9 10">
    <name type="scientific">Paspalum notatum var. saurae</name>
    <dbReference type="NCBI Taxonomy" id="547442"/>
    <lineage>
        <taxon>Eukaryota</taxon>
        <taxon>Viridiplantae</taxon>
        <taxon>Streptophyta</taxon>
        <taxon>Embryophyta</taxon>
        <taxon>Tracheophyta</taxon>
        <taxon>Spermatophyta</taxon>
        <taxon>Magnoliopsida</taxon>
        <taxon>Liliopsida</taxon>
        <taxon>Poales</taxon>
        <taxon>Poaceae</taxon>
        <taxon>PACMAD clade</taxon>
        <taxon>Panicoideae</taxon>
        <taxon>Andropogonodae</taxon>
        <taxon>Paspaleae</taxon>
        <taxon>Paspalinae</taxon>
        <taxon>Paspalum</taxon>
    </lineage>
</organism>
<dbReference type="InterPro" id="IPR013783">
    <property type="entry name" value="Ig-like_fold"/>
</dbReference>
<dbReference type="Gene3D" id="1.10.8.430">
    <property type="entry name" value="Helical domain of apoptotic protease-activating factors"/>
    <property type="match status" value="1"/>
</dbReference>
<dbReference type="FunFam" id="1.10.10.10:FF:000322">
    <property type="entry name" value="Probable disease resistance protein At1g63360"/>
    <property type="match status" value="1"/>
</dbReference>
<evidence type="ECO:0000256" key="2">
    <source>
        <dbReference type="ARBA" id="ARBA00022614"/>
    </source>
</evidence>
<reference evidence="9 10" key="1">
    <citation type="submission" date="2024-02" db="EMBL/GenBank/DDBJ databases">
        <title>High-quality chromosome-scale genome assembly of Pensacola bahiagrass (Paspalum notatum Flugge var. saurae).</title>
        <authorList>
            <person name="Vega J.M."/>
            <person name="Podio M."/>
            <person name="Orjuela J."/>
            <person name="Siena L.A."/>
            <person name="Pessino S.C."/>
            <person name="Combes M.C."/>
            <person name="Mariac C."/>
            <person name="Albertini E."/>
            <person name="Pupilli F."/>
            <person name="Ortiz J.P.A."/>
            <person name="Leblanc O."/>
        </authorList>
    </citation>
    <scope>NUCLEOTIDE SEQUENCE [LARGE SCALE GENOMIC DNA]</scope>
    <source>
        <strain evidence="9">R1</strain>
        <tissue evidence="9">Leaf</tissue>
    </source>
</reference>
<dbReference type="Pfam" id="PF00635">
    <property type="entry name" value="Motile_Sperm"/>
    <property type="match status" value="1"/>
</dbReference>
<dbReference type="InterPro" id="IPR036388">
    <property type="entry name" value="WH-like_DNA-bd_sf"/>
</dbReference>
<dbReference type="InterPro" id="IPR002182">
    <property type="entry name" value="NB-ARC"/>
</dbReference>
<name>A0AAQ3XGC8_PASNO</name>
<dbReference type="AlphaFoldDB" id="A0AAQ3XGC8"/>
<dbReference type="Pfam" id="PF00931">
    <property type="entry name" value="NB-ARC"/>
    <property type="match status" value="1"/>
</dbReference>
<evidence type="ECO:0000313" key="9">
    <source>
        <dbReference type="EMBL" id="WVZ97768.1"/>
    </source>
</evidence>
<dbReference type="InterPro" id="IPR041118">
    <property type="entry name" value="Rx_N"/>
</dbReference>
<dbReference type="SUPFAM" id="SSF49354">
    <property type="entry name" value="PapD-like"/>
    <property type="match status" value="1"/>
</dbReference>
<dbReference type="Gene3D" id="1.20.5.4130">
    <property type="match status" value="1"/>
</dbReference>
<evidence type="ECO:0000313" key="10">
    <source>
        <dbReference type="Proteomes" id="UP001341281"/>
    </source>
</evidence>
<dbReference type="Gene3D" id="3.40.50.300">
    <property type="entry name" value="P-loop containing nucleotide triphosphate hydrolases"/>
    <property type="match status" value="1"/>
</dbReference>
<dbReference type="InterPro" id="IPR000535">
    <property type="entry name" value="MSP_dom"/>
</dbReference>
<dbReference type="GO" id="GO:0002758">
    <property type="term" value="P:innate immune response-activating signaling pathway"/>
    <property type="evidence" value="ECO:0007669"/>
    <property type="project" value="UniProtKB-ARBA"/>
</dbReference>
<dbReference type="InterPro" id="IPR058922">
    <property type="entry name" value="WHD_DRP"/>
</dbReference>
<dbReference type="Pfam" id="PF23559">
    <property type="entry name" value="WHD_DRP"/>
    <property type="match status" value="1"/>
</dbReference>
<dbReference type="Pfam" id="PF18052">
    <property type="entry name" value="Rx_N"/>
    <property type="match status" value="1"/>
</dbReference>
<accession>A0AAQ3XGC8</accession>
<dbReference type="Proteomes" id="UP001341281">
    <property type="component" value="Chromosome 10"/>
</dbReference>
<evidence type="ECO:0000256" key="3">
    <source>
        <dbReference type="ARBA" id="ARBA00022737"/>
    </source>
</evidence>
<keyword evidence="10" id="KW-1185">Reference proteome</keyword>
<dbReference type="Gene3D" id="3.80.10.10">
    <property type="entry name" value="Ribonuclease Inhibitor"/>
    <property type="match status" value="1"/>
</dbReference>
<keyword evidence="2" id="KW-0433">Leucine-rich repeat</keyword>
<dbReference type="InterPro" id="IPR038005">
    <property type="entry name" value="RX-like_CC"/>
</dbReference>
<feature type="compositionally biased region" description="Acidic residues" evidence="7">
    <location>
        <begin position="11"/>
        <end position="21"/>
    </location>
</feature>
<dbReference type="Gene3D" id="1.10.10.10">
    <property type="entry name" value="Winged helix-like DNA-binding domain superfamily/Winged helix DNA-binding domain"/>
    <property type="match status" value="1"/>
</dbReference>
<keyword evidence="5" id="KW-0611">Plant defense</keyword>
<dbReference type="PANTHER" id="PTHR23155">
    <property type="entry name" value="DISEASE RESISTANCE PROTEIN RP"/>
    <property type="match status" value="1"/>
</dbReference>
<dbReference type="InterPro" id="IPR008962">
    <property type="entry name" value="PapD-like_sf"/>
</dbReference>
<keyword evidence="6" id="KW-0175">Coiled coil</keyword>
<dbReference type="SUPFAM" id="SSF52047">
    <property type="entry name" value="RNI-like"/>
    <property type="match status" value="1"/>
</dbReference>
<dbReference type="SUPFAM" id="SSF52540">
    <property type="entry name" value="P-loop containing nucleoside triphosphate hydrolases"/>
    <property type="match status" value="1"/>
</dbReference>
<proteinExistence type="inferred from homology"/>
<dbReference type="GO" id="GO:0042742">
    <property type="term" value="P:defense response to bacterium"/>
    <property type="evidence" value="ECO:0007669"/>
    <property type="project" value="UniProtKB-ARBA"/>
</dbReference>
<dbReference type="GO" id="GO:0009626">
    <property type="term" value="P:plant-type hypersensitive response"/>
    <property type="evidence" value="ECO:0007669"/>
    <property type="project" value="UniProtKB-ARBA"/>
</dbReference>
<keyword evidence="3" id="KW-0677">Repeat</keyword>
<dbReference type="Gene3D" id="2.60.40.10">
    <property type="entry name" value="Immunoglobulins"/>
    <property type="match status" value="1"/>
</dbReference>
<gene>
    <name evidence="9" type="ORF">U9M48_043281</name>
</gene>
<evidence type="ECO:0000256" key="1">
    <source>
        <dbReference type="ARBA" id="ARBA00008894"/>
    </source>
</evidence>
<dbReference type="PROSITE" id="PS50202">
    <property type="entry name" value="MSP"/>
    <property type="match status" value="1"/>
</dbReference>
<feature type="compositionally biased region" description="Acidic residues" evidence="7">
    <location>
        <begin position="28"/>
        <end position="43"/>
    </location>
</feature>
<feature type="domain" description="MSP" evidence="8">
    <location>
        <begin position="70"/>
        <end position="190"/>
    </location>
</feature>
<dbReference type="GO" id="GO:0043531">
    <property type="term" value="F:ADP binding"/>
    <property type="evidence" value="ECO:0007669"/>
    <property type="project" value="InterPro"/>
</dbReference>
<feature type="compositionally biased region" description="Polar residues" evidence="7">
    <location>
        <begin position="1"/>
        <end position="10"/>
    </location>
</feature>